<evidence type="ECO:0008006" key="3">
    <source>
        <dbReference type="Google" id="ProtNLM"/>
    </source>
</evidence>
<dbReference type="InterPro" id="IPR011050">
    <property type="entry name" value="Pectin_lyase_fold/virulence"/>
</dbReference>
<name>A0ABU5MY30_9BACT</name>
<proteinExistence type="predicted"/>
<gene>
    <name evidence="1" type="ORF">P9H32_10860</name>
</gene>
<dbReference type="InterPro" id="IPR012334">
    <property type="entry name" value="Pectin_lyas_fold"/>
</dbReference>
<accession>A0ABU5MY30</accession>
<evidence type="ECO:0000313" key="2">
    <source>
        <dbReference type="Proteomes" id="UP001290861"/>
    </source>
</evidence>
<dbReference type="Proteomes" id="UP001290861">
    <property type="component" value="Unassembled WGS sequence"/>
</dbReference>
<dbReference type="EMBL" id="JARVCO010000010">
    <property type="protein sequence ID" value="MDZ8119125.1"/>
    <property type="molecule type" value="Genomic_DNA"/>
</dbReference>
<dbReference type="Gene3D" id="2.160.20.10">
    <property type="entry name" value="Single-stranded right-handed beta-helix, Pectin lyase-like"/>
    <property type="match status" value="1"/>
</dbReference>
<comment type="caution">
    <text evidence="1">The sequence shown here is derived from an EMBL/GenBank/DDBJ whole genome shotgun (WGS) entry which is preliminary data.</text>
</comment>
<sequence>MNKKRDRYLSMGIVMGTIALLANTGYGIDVTPGDDLRSIVHGATSGETINLAPGTYTVTKQMNVSADITIKGAGKFKTFIYNTGGPEVFRIRSSNVTVRDLCIDATDCQMGIRIKPSSRNLTVTDVCIRNAISYGIVSSIGWPTHGLEVTGCTFNNNGFVQILMYNRNDDTRDHQTESVDKMTFEGNVFKGSLRLRDLISDSGNDEDQVGTSHNQSLIKDNDFLKGGKWQYGTSEGKGFVLTGNNFYGPGENAQTYRHTIHTEQWYDNSTFTGNFIENSTGIGGLHHLSDGDEEGDIGARNVNFINNIYSTGGKTLSNGIFGNNVRNCTWDGNDFTDVLVSNFKVIFWQGSGDNDYVNNVGLNGSVREN</sequence>
<reference evidence="1 2" key="1">
    <citation type="journal article" date="2024" name="Appl. Environ. Microbiol.">
        <title>Pontiella agarivorans sp. nov., a novel marine anaerobic bacterium capable of degrading macroalgal polysaccharides and fixing nitrogen.</title>
        <authorList>
            <person name="Liu N."/>
            <person name="Kivenson V."/>
            <person name="Peng X."/>
            <person name="Cui Z."/>
            <person name="Lankiewicz T.S."/>
            <person name="Gosselin K.M."/>
            <person name="English C.J."/>
            <person name="Blair E.M."/>
            <person name="O'Malley M.A."/>
            <person name="Valentine D.L."/>
        </authorList>
    </citation>
    <scope>NUCLEOTIDE SEQUENCE [LARGE SCALE GENOMIC DNA]</scope>
    <source>
        <strain evidence="1 2">NLcol2</strain>
    </source>
</reference>
<protein>
    <recommendedName>
        <fullName evidence="3">Right handed beta helix domain-containing protein</fullName>
    </recommendedName>
</protein>
<dbReference type="SUPFAM" id="SSF51126">
    <property type="entry name" value="Pectin lyase-like"/>
    <property type="match status" value="1"/>
</dbReference>
<evidence type="ECO:0000313" key="1">
    <source>
        <dbReference type="EMBL" id="MDZ8119125.1"/>
    </source>
</evidence>
<keyword evidence="2" id="KW-1185">Reference proteome</keyword>
<organism evidence="1 2">
    <name type="scientific">Pontiella agarivorans</name>
    <dbReference type="NCBI Taxonomy" id="3038953"/>
    <lineage>
        <taxon>Bacteria</taxon>
        <taxon>Pseudomonadati</taxon>
        <taxon>Kiritimatiellota</taxon>
        <taxon>Kiritimatiellia</taxon>
        <taxon>Kiritimatiellales</taxon>
        <taxon>Pontiellaceae</taxon>
        <taxon>Pontiella</taxon>
    </lineage>
</organism>
<dbReference type="RefSeq" id="WP_322608914.1">
    <property type="nucleotide sequence ID" value="NZ_JARVCO010000010.1"/>
</dbReference>